<dbReference type="EMBL" id="LAZR01068205">
    <property type="protein sequence ID" value="KKK50070.1"/>
    <property type="molecule type" value="Genomic_DNA"/>
</dbReference>
<protein>
    <submittedName>
        <fullName evidence="1">Uncharacterized protein</fullName>
    </submittedName>
</protein>
<accession>A0A0F8WP49</accession>
<name>A0A0F8WP49_9ZZZZ</name>
<evidence type="ECO:0000313" key="1">
    <source>
        <dbReference type="EMBL" id="KKK50070.1"/>
    </source>
</evidence>
<organism evidence="1">
    <name type="scientific">marine sediment metagenome</name>
    <dbReference type="NCBI Taxonomy" id="412755"/>
    <lineage>
        <taxon>unclassified sequences</taxon>
        <taxon>metagenomes</taxon>
        <taxon>ecological metagenomes</taxon>
    </lineage>
</organism>
<sequence length="132" mass="15524">MNNKKIEEKDWKIGVFQEQINILKENKELQGTITGNEVEDLKRSIKLIEWGMKQKDADIEKLKGMLEQSMKSSAEWMQGYNRLEDDLKKAWAKLIQKDAEIEKLIDEFCFSADKYDNIEIKRELKQKLGVGE</sequence>
<proteinExistence type="predicted"/>
<dbReference type="AlphaFoldDB" id="A0A0F8WP49"/>
<comment type="caution">
    <text evidence="1">The sequence shown here is derived from an EMBL/GenBank/DDBJ whole genome shotgun (WGS) entry which is preliminary data.</text>
</comment>
<reference evidence="1" key="1">
    <citation type="journal article" date="2015" name="Nature">
        <title>Complex archaea that bridge the gap between prokaryotes and eukaryotes.</title>
        <authorList>
            <person name="Spang A."/>
            <person name="Saw J.H."/>
            <person name="Jorgensen S.L."/>
            <person name="Zaremba-Niedzwiedzka K."/>
            <person name="Martijn J."/>
            <person name="Lind A.E."/>
            <person name="van Eijk R."/>
            <person name="Schleper C."/>
            <person name="Guy L."/>
            <person name="Ettema T.J."/>
        </authorList>
    </citation>
    <scope>NUCLEOTIDE SEQUENCE</scope>
</reference>
<gene>
    <name evidence="1" type="ORF">LCGC14_3128680</name>
</gene>